<feature type="domain" description="Signal transduction histidine kinase subgroup 3 dimerisation and phosphoacceptor" evidence="2">
    <location>
        <begin position="35"/>
        <end position="96"/>
    </location>
</feature>
<gene>
    <name evidence="3" type="ORF">SM611_28450</name>
</gene>
<keyword evidence="3" id="KW-0418">Kinase</keyword>
<feature type="compositionally biased region" description="Basic and acidic residues" evidence="1">
    <location>
        <begin position="1"/>
        <end position="22"/>
    </location>
</feature>
<dbReference type="Pfam" id="PF07730">
    <property type="entry name" value="HisKA_3"/>
    <property type="match status" value="1"/>
</dbReference>
<dbReference type="RefSeq" id="WP_371953353.1">
    <property type="nucleotide sequence ID" value="NZ_JAXCEI010000014.1"/>
</dbReference>
<evidence type="ECO:0000313" key="3">
    <source>
        <dbReference type="EMBL" id="MFA1542881.1"/>
    </source>
</evidence>
<dbReference type="EMBL" id="JAXCEI010000014">
    <property type="protein sequence ID" value="MFA1542881.1"/>
    <property type="molecule type" value="Genomic_DNA"/>
</dbReference>
<dbReference type="InterPro" id="IPR011712">
    <property type="entry name" value="Sig_transdc_His_kin_sub3_dim/P"/>
</dbReference>
<comment type="caution">
    <text evidence="3">The sequence shown here is derived from an EMBL/GenBank/DDBJ whole genome shotgun (WGS) entry which is preliminary data.</text>
</comment>
<proteinExistence type="predicted"/>
<evidence type="ECO:0000259" key="2">
    <source>
        <dbReference type="Pfam" id="PF07730"/>
    </source>
</evidence>
<feature type="region of interest" description="Disordered" evidence="1">
    <location>
        <begin position="1"/>
        <end position="30"/>
    </location>
</feature>
<evidence type="ECO:0000256" key="1">
    <source>
        <dbReference type="SAM" id="MobiDB-lite"/>
    </source>
</evidence>
<keyword evidence="4" id="KW-1185">Reference proteome</keyword>
<organism evidence="3 4">
    <name type="scientific">Actinomadura monticuli</name>
    <dbReference type="NCBI Taxonomy" id="3097367"/>
    <lineage>
        <taxon>Bacteria</taxon>
        <taxon>Bacillati</taxon>
        <taxon>Actinomycetota</taxon>
        <taxon>Actinomycetes</taxon>
        <taxon>Streptosporangiales</taxon>
        <taxon>Thermomonosporaceae</taxon>
        <taxon>Actinomadura</taxon>
    </lineage>
</organism>
<protein>
    <submittedName>
        <fullName evidence="3">Histidine kinase dimerization/phosphoacceptor domain-containing protein</fullName>
    </submittedName>
</protein>
<name>A0ABV4QJM6_9ACTN</name>
<dbReference type="GO" id="GO:0016301">
    <property type="term" value="F:kinase activity"/>
    <property type="evidence" value="ECO:0007669"/>
    <property type="project" value="UniProtKB-KW"/>
</dbReference>
<dbReference type="Proteomes" id="UP001569963">
    <property type="component" value="Unassembled WGS sequence"/>
</dbReference>
<accession>A0ABV4QJM6</accession>
<sequence>MPGRPRPREVAFDPFEPERDAESADVAQQMSVDPRRVAHDLTDRLSHRLFGAGLQLHGALARIQDPHAAQHVQAALSDLDLAITELRRAIFDLHTTSDTPPSLDPAYTA</sequence>
<keyword evidence="3" id="KW-0808">Transferase</keyword>
<reference evidence="3 4" key="1">
    <citation type="submission" date="2023-11" db="EMBL/GenBank/DDBJ databases">
        <title>Actinomadura monticuli sp. nov., isolated from volcanic ash.</title>
        <authorList>
            <person name="Lee S.D."/>
            <person name="Yang H."/>
            <person name="Kim I.S."/>
        </authorList>
    </citation>
    <scope>NUCLEOTIDE SEQUENCE [LARGE SCALE GENOMIC DNA]</scope>
    <source>
        <strain evidence="3 4">DLS-62</strain>
    </source>
</reference>
<evidence type="ECO:0000313" key="4">
    <source>
        <dbReference type="Proteomes" id="UP001569963"/>
    </source>
</evidence>